<proteinExistence type="predicted"/>
<dbReference type="PANTHER" id="PTHR45947:SF3">
    <property type="entry name" value="SULFOQUINOVOSYL TRANSFERASE SQD2"/>
    <property type="match status" value="1"/>
</dbReference>
<dbReference type="Pfam" id="PF00534">
    <property type="entry name" value="Glycos_transf_1"/>
    <property type="match status" value="1"/>
</dbReference>
<dbReference type="PANTHER" id="PTHR45947">
    <property type="entry name" value="SULFOQUINOVOSYL TRANSFERASE SQD2"/>
    <property type="match status" value="1"/>
</dbReference>
<dbReference type="InterPro" id="IPR001296">
    <property type="entry name" value="Glyco_trans_1"/>
</dbReference>
<feature type="domain" description="Glycosyl transferase family 1" evidence="1">
    <location>
        <begin position="1"/>
        <end position="59"/>
    </location>
</feature>
<accession>A0A2M7BBR8</accession>
<gene>
    <name evidence="2" type="ORF">COS55_03345</name>
</gene>
<dbReference type="InterPro" id="IPR050194">
    <property type="entry name" value="Glycosyltransferase_grp1"/>
</dbReference>
<protein>
    <recommendedName>
        <fullName evidence="1">Glycosyl transferase family 1 domain-containing protein</fullName>
    </recommendedName>
</protein>
<dbReference type="Gene3D" id="3.40.50.2000">
    <property type="entry name" value="Glycogen Phosphorylase B"/>
    <property type="match status" value="2"/>
</dbReference>
<dbReference type="SUPFAM" id="SSF53756">
    <property type="entry name" value="UDP-Glycosyltransferase/glycogen phosphorylase"/>
    <property type="match status" value="1"/>
</dbReference>
<comment type="caution">
    <text evidence="2">The sequence shown here is derived from an EMBL/GenBank/DDBJ whole genome shotgun (WGS) entry which is preliminary data.</text>
</comment>
<dbReference type="GO" id="GO:0016757">
    <property type="term" value="F:glycosyltransferase activity"/>
    <property type="evidence" value="ECO:0007669"/>
    <property type="project" value="InterPro"/>
</dbReference>
<dbReference type="Proteomes" id="UP000230399">
    <property type="component" value="Unassembled WGS sequence"/>
</dbReference>
<evidence type="ECO:0000313" key="3">
    <source>
        <dbReference type="Proteomes" id="UP000230399"/>
    </source>
</evidence>
<dbReference type="AlphaFoldDB" id="A0A2M7BBR8"/>
<evidence type="ECO:0000259" key="1">
    <source>
        <dbReference type="Pfam" id="PF00534"/>
    </source>
</evidence>
<reference evidence="3" key="1">
    <citation type="submission" date="2017-09" db="EMBL/GenBank/DDBJ databases">
        <title>Depth-based differentiation of microbial function through sediment-hosted aquifers and enrichment of novel symbionts in the deep terrestrial subsurface.</title>
        <authorList>
            <person name="Probst A.J."/>
            <person name="Ladd B."/>
            <person name="Jarett J.K."/>
            <person name="Geller-Mcgrath D.E."/>
            <person name="Sieber C.M.K."/>
            <person name="Emerson J.B."/>
            <person name="Anantharaman K."/>
            <person name="Thomas B.C."/>
            <person name="Malmstrom R."/>
            <person name="Stieglmeier M."/>
            <person name="Klingl A."/>
            <person name="Woyke T."/>
            <person name="Ryan C.M."/>
            <person name="Banfield J.F."/>
        </authorList>
    </citation>
    <scope>NUCLEOTIDE SEQUENCE [LARGE SCALE GENOMIC DNA]</scope>
</reference>
<organism evidence="2 3">
    <name type="scientific">Candidatus Shapirobacteria bacterium CG03_land_8_20_14_0_80_40_19</name>
    <dbReference type="NCBI Taxonomy" id="1974880"/>
    <lineage>
        <taxon>Bacteria</taxon>
        <taxon>Candidatus Shapironibacteriota</taxon>
    </lineage>
</organism>
<evidence type="ECO:0000313" key="2">
    <source>
        <dbReference type="EMBL" id="PIV00551.1"/>
    </source>
</evidence>
<dbReference type="EMBL" id="PEVD01000052">
    <property type="protein sequence ID" value="PIV00551.1"/>
    <property type="molecule type" value="Genomic_DNA"/>
</dbReference>
<name>A0A2M7BBR8_9BACT</name>
<sequence length="83" mass="9377">MSTEVPVVVTDIGGLREIVTDGFSGYLVEVDDTKTFSFLLEKLIKNQKLRASLGKEGRREVIKNYSLEKSAEDINNYFCLICK</sequence>